<accession>A0A3M8AFW4</accession>
<dbReference type="InterPro" id="IPR008928">
    <property type="entry name" value="6-hairpin_glycosidase_sf"/>
</dbReference>
<dbReference type="Gene3D" id="2.60.420.10">
    <property type="entry name" value="Maltose phosphorylase, domain 3"/>
    <property type="match status" value="1"/>
</dbReference>
<dbReference type="InterPro" id="IPR035396">
    <property type="entry name" value="Bac_rhamnosid6H"/>
</dbReference>
<dbReference type="OrthoDB" id="9761045at2"/>
<dbReference type="PANTHER" id="PTHR33307">
    <property type="entry name" value="ALPHA-RHAMNOSIDASE (EUROFUNG)"/>
    <property type="match status" value="1"/>
</dbReference>
<dbReference type="InterPro" id="IPR012341">
    <property type="entry name" value="6hp_glycosidase-like_sf"/>
</dbReference>
<keyword evidence="3" id="KW-0378">Hydrolase</keyword>
<dbReference type="InterPro" id="IPR013737">
    <property type="entry name" value="Bac_rhamnosid_N"/>
</dbReference>
<feature type="domain" description="Bacterial alpha-L-rhamnosidase N-terminal" evidence="5">
    <location>
        <begin position="35"/>
        <end position="202"/>
    </location>
</feature>
<evidence type="ECO:0000256" key="3">
    <source>
        <dbReference type="ARBA" id="ARBA00022801"/>
    </source>
</evidence>
<dbReference type="EC" id="3.2.1.40" evidence="2"/>
<evidence type="ECO:0000313" key="9">
    <source>
        <dbReference type="Proteomes" id="UP000275048"/>
    </source>
</evidence>
<dbReference type="GO" id="GO:0005975">
    <property type="term" value="P:carbohydrate metabolic process"/>
    <property type="evidence" value="ECO:0007669"/>
    <property type="project" value="InterPro"/>
</dbReference>
<dbReference type="InterPro" id="IPR008902">
    <property type="entry name" value="Rhamnosid_concanavalin"/>
</dbReference>
<feature type="domain" description="Alpha-L-rhamnosidase concanavalin-like" evidence="4">
    <location>
        <begin position="213"/>
        <end position="313"/>
    </location>
</feature>
<comment type="catalytic activity">
    <reaction evidence="1">
        <text>Hydrolysis of terminal non-reducing alpha-L-rhamnose residues in alpha-L-rhamnosides.</text>
        <dbReference type="EC" id="3.2.1.40"/>
    </reaction>
</comment>
<dbReference type="Gene3D" id="2.60.120.260">
    <property type="entry name" value="Galactose-binding domain-like"/>
    <property type="match status" value="2"/>
</dbReference>
<feature type="domain" description="Alpha-L-rhamnosidase six-hairpin glycosidase" evidence="6">
    <location>
        <begin position="318"/>
        <end position="671"/>
    </location>
</feature>
<proteinExistence type="predicted"/>
<feature type="domain" description="Alpha-L-rhamnosidase C-terminal" evidence="7">
    <location>
        <begin position="673"/>
        <end position="741"/>
    </location>
</feature>
<comment type="caution">
    <text evidence="8">The sequence shown here is derived from an EMBL/GenBank/DDBJ whole genome shotgun (WGS) entry which is preliminary data.</text>
</comment>
<evidence type="ECO:0000259" key="7">
    <source>
        <dbReference type="Pfam" id="PF17390"/>
    </source>
</evidence>
<protein>
    <recommendedName>
        <fullName evidence="2">alpha-L-rhamnosidase</fullName>
        <ecNumber evidence="2">3.2.1.40</ecNumber>
    </recommendedName>
</protein>
<dbReference type="Gene3D" id="1.50.10.10">
    <property type="match status" value="1"/>
</dbReference>
<evidence type="ECO:0000256" key="1">
    <source>
        <dbReference type="ARBA" id="ARBA00001445"/>
    </source>
</evidence>
<organism evidence="8 9">
    <name type="scientific">Agromyces tardus</name>
    <dbReference type="NCBI Taxonomy" id="2583849"/>
    <lineage>
        <taxon>Bacteria</taxon>
        <taxon>Bacillati</taxon>
        <taxon>Actinomycetota</taxon>
        <taxon>Actinomycetes</taxon>
        <taxon>Micrococcales</taxon>
        <taxon>Microbacteriaceae</taxon>
        <taxon>Agromyces</taxon>
    </lineage>
</organism>
<dbReference type="Pfam" id="PF17389">
    <property type="entry name" value="Bac_rhamnosid6H"/>
    <property type="match status" value="1"/>
</dbReference>
<dbReference type="Proteomes" id="UP000275048">
    <property type="component" value="Unassembled WGS sequence"/>
</dbReference>
<gene>
    <name evidence="8" type="ORF">EDM22_08805</name>
</gene>
<dbReference type="Pfam" id="PF17390">
    <property type="entry name" value="Bac_rhamnosid_C"/>
    <property type="match status" value="1"/>
</dbReference>
<evidence type="ECO:0000313" key="8">
    <source>
        <dbReference type="EMBL" id="RNB50021.1"/>
    </source>
</evidence>
<name>A0A3M8AFW4_9MICO</name>
<dbReference type="InterPro" id="IPR016007">
    <property type="entry name" value="Alpha_rhamnosid"/>
</dbReference>
<keyword evidence="9" id="KW-1185">Reference proteome</keyword>
<evidence type="ECO:0000259" key="5">
    <source>
        <dbReference type="Pfam" id="PF08531"/>
    </source>
</evidence>
<evidence type="ECO:0000256" key="2">
    <source>
        <dbReference type="ARBA" id="ARBA00012652"/>
    </source>
</evidence>
<dbReference type="InterPro" id="IPR035398">
    <property type="entry name" value="Bac_rhamnosid_C"/>
</dbReference>
<sequence>MTMTQWHARMIAPDDDFSGAPLLRGEVRLDEGHGDVAQATLLLSALGVCEAWINGRSVSDDLLTPGWTSYEWRVRYAEYDVTSLVAPETVIGVALGNGWYRGRLAWAGGSRYYGEELGAFAELRVRFADGHEQVIGTDATWSAGPSATTANDLYDGQSIDARLRSNDWTLPGFASDAWTGVHELDFDLDLLEPYVGPPVRRQQELAPVSITTSPSGAVLVDFGQNLVGWVRVAVRGEAGRVVTLRHAEVLERDELGTRPLRSAAATDRFTLSGGDDVFEPTFTFHGFRYVEVDGWPGGVDAIGEGALTAIVVHSELRRIGRMETSNPLLNRLHENAVWGMRGNFLDVPTDCPQRDERLGWTGDLSAFAPSAAFLYDVDGFLRDWLRDLAAEQRHQDDLVPFVVPDVLKYVEHPAEFPEPDSSAVWSDAAVWVPWALWTAYGDRRVLADQFASMAGHVRRVRSKLSPTGLWDTGFQFGDWLDPDAAPDQPWAAKANPSVVATLCAYRSATLTANAAHVLGDTAAAAEFREMADGLRAAFAEHYVTDGVIFSDCTTVYALAIVFGILDDDDRAFAGRRLSELVAASGYRISTGFAGTPFVTDALTDTGHLDDAYRLLLQTESPSWLHPVTMGATTIWERWDSMLPDGSINPGEMTSFNHYALGAVVDWMHRVVGGLAPLEPGYGRILIAPRPGGDLTWADVSLETPHGHAAVRWELADGELHVRTEVPAGAEATLRLPGRDDEVLAPGVHERVVPHAASVAALETA</sequence>
<dbReference type="Pfam" id="PF05592">
    <property type="entry name" value="Bac_rhamnosid"/>
    <property type="match status" value="1"/>
</dbReference>
<dbReference type="PANTHER" id="PTHR33307:SF6">
    <property type="entry name" value="ALPHA-RHAMNOSIDASE (EUROFUNG)-RELATED"/>
    <property type="match status" value="1"/>
</dbReference>
<dbReference type="SUPFAM" id="SSF48208">
    <property type="entry name" value="Six-hairpin glycosidases"/>
    <property type="match status" value="1"/>
</dbReference>
<reference evidence="8 9" key="1">
    <citation type="submission" date="2018-10" db="EMBL/GenBank/DDBJ databases">
        <title>Isolation, diversity and antibacterial activity of antinobacteria from the wheat rhizosphere soil.</title>
        <authorList>
            <person name="Sun T."/>
        </authorList>
    </citation>
    <scope>NUCLEOTIDE SEQUENCE [LARGE SCALE GENOMIC DNA]</scope>
    <source>
        <strain evidence="8 9">SJ-23</strain>
    </source>
</reference>
<dbReference type="EMBL" id="RHHB01000012">
    <property type="protein sequence ID" value="RNB50021.1"/>
    <property type="molecule type" value="Genomic_DNA"/>
</dbReference>
<dbReference type="AlphaFoldDB" id="A0A3M8AFW4"/>
<evidence type="ECO:0000259" key="4">
    <source>
        <dbReference type="Pfam" id="PF05592"/>
    </source>
</evidence>
<dbReference type="GO" id="GO:0030596">
    <property type="term" value="F:alpha-L-rhamnosidase activity"/>
    <property type="evidence" value="ECO:0007669"/>
    <property type="project" value="UniProtKB-EC"/>
</dbReference>
<dbReference type="PIRSF" id="PIRSF010631">
    <property type="entry name" value="A-rhamnsds"/>
    <property type="match status" value="1"/>
</dbReference>
<evidence type="ECO:0000259" key="6">
    <source>
        <dbReference type="Pfam" id="PF17389"/>
    </source>
</evidence>
<dbReference type="Pfam" id="PF08531">
    <property type="entry name" value="Bac_rhamnosid_N"/>
    <property type="match status" value="1"/>
</dbReference>